<dbReference type="AlphaFoldDB" id="A0A3L6GAZ9"/>
<dbReference type="SMART" id="SM00033">
    <property type="entry name" value="CH"/>
    <property type="match status" value="1"/>
</dbReference>
<comment type="caution">
    <text evidence="9">The sequence shown here is derived from an EMBL/GenBank/DDBJ whole genome shotgun (WGS) entry which is preliminary data.</text>
</comment>
<evidence type="ECO:0000259" key="8">
    <source>
        <dbReference type="PROSITE" id="PS50067"/>
    </source>
</evidence>
<dbReference type="GO" id="GO:0005874">
    <property type="term" value="C:microtubule"/>
    <property type="evidence" value="ECO:0007669"/>
    <property type="project" value="UniProtKB-KW"/>
</dbReference>
<proteinExistence type="inferred from homology"/>
<dbReference type="InterPro" id="IPR001752">
    <property type="entry name" value="Kinesin_motor_dom"/>
</dbReference>
<dbReference type="Gene3D" id="1.10.418.10">
    <property type="entry name" value="Calponin-like domain"/>
    <property type="match status" value="1"/>
</dbReference>
<keyword evidence="4" id="KW-0547">Nucleotide-binding</keyword>
<dbReference type="PROSITE" id="PS50021">
    <property type="entry name" value="CH"/>
    <property type="match status" value="1"/>
</dbReference>
<feature type="binding site" evidence="4">
    <location>
        <begin position="413"/>
        <end position="420"/>
    </location>
    <ligand>
        <name>ATP</name>
        <dbReference type="ChEBI" id="CHEBI:30616"/>
    </ligand>
</feature>
<dbReference type="PRINTS" id="PR00380">
    <property type="entry name" value="KINESINHEAVY"/>
</dbReference>
<dbReference type="PANTHER" id="PTHR47972">
    <property type="entry name" value="KINESIN-LIKE PROTEIN KLP-3"/>
    <property type="match status" value="1"/>
</dbReference>
<dbReference type="CDD" id="cd21203">
    <property type="entry name" value="CH_AtKIN14-like"/>
    <property type="match status" value="1"/>
</dbReference>
<keyword evidence="5" id="KW-0175">Coiled coil</keyword>
<sequence length="892" mass="97582">MAMAAAVLEEALRWGGGSVGDDNVAARRAEEAAIRRHEAASWLRKTVGIVCAKDLPEEPSEEEFQLGLRNGIVLCNALNKVQPGAIPKIVGVQSDTAVPADGSALCAYQYFENLRNFVVVIQDFGLPTFEVSDLEKGGKSVRIVDCVLALKSFSEKEATLNGFRGEQNLSLDCSPESYEITSDNLSTIIRTILLDKKPEEIPLIVESLLNKVIQEYELRFANQNLMDEEKQNNLTTKEEASFAVNGSNAAQKFHLKAEINFDLQHKQIKGLRGTVSSIKSGMEQLKLHYSEEFTKLGKHLYTISNAASGYHKVLEENRKLYNQIQDLKGNIRVYCRVRPFLPGQISSLSSVAGMEERTITIMAPTKYGKDGNKSFTFNKVFGPAATQDEVFSDMQPLIRSVLDGFNVCIFAYGQTGSGKTYTMSGPKVLTEESLGVNYKALNDLFNLQAQRKGTIDYDISVQMIEIYNEQKGLAVPDASIVPVTSTSDVVELMNQGQKNRAVGSTAINDRSSRSHSCLTVHVQGRDLTSGTVLRGCMHLVDLAGSERVDKSEVVGDRLKEAQYINKSLSALGDVIASLSQKNTHVPYRNSKLTQLLQDSLGGQAKTLMFVHISPELDAAGETISTLKFAERVASVELGAAKQNKEGSEIRELKEQIASLKAALAKKEGEPENILSTRSSPSIYRIRKGNATPATPKDRQPMEEVGSLEVQNVFTPAQKRSKMHLLGILTENNSSNSVQNCNVPQKEIGLGGWVDKMALGDNHFENSNSILELEPDTAQLPTSFYHQRYSPVQQSCRTESVPSLGLHGFDSATSCSNQEIVVSTMGLKASGVANRGASTVKKYEATSTRSTNLASKSPLLQKKLQTPTRNRNQLTSSTIGGRRTPNGKIGIAK</sequence>
<feature type="coiled-coil region" evidence="5">
    <location>
        <begin position="642"/>
        <end position="669"/>
    </location>
</feature>
<dbReference type="Pfam" id="PF00307">
    <property type="entry name" value="CH"/>
    <property type="match status" value="1"/>
</dbReference>
<dbReference type="GO" id="GO:0003777">
    <property type="term" value="F:microtubule motor activity"/>
    <property type="evidence" value="ECO:0007669"/>
    <property type="project" value="InterPro"/>
</dbReference>
<dbReference type="InterPro" id="IPR027417">
    <property type="entry name" value="P-loop_NTPase"/>
</dbReference>
<dbReference type="SMART" id="SM00129">
    <property type="entry name" value="KISc"/>
    <property type="match status" value="1"/>
</dbReference>
<dbReference type="Proteomes" id="UP000251960">
    <property type="component" value="Chromosome 10"/>
</dbReference>
<dbReference type="GO" id="GO:0008017">
    <property type="term" value="F:microtubule binding"/>
    <property type="evidence" value="ECO:0007669"/>
    <property type="project" value="InterPro"/>
</dbReference>
<dbReference type="InterPro" id="IPR036961">
    <property type="entry name" value="Kinesin_motor_dom_sf"/>
</dbReference>
<evidence type="ECO:0000256" key="4">
    <source>
        <dbReference type="PROSITE-ProRule" id="PRU00283"/>
    </source>
</evidence>
<keyword evidence="4" id="KW-0067">ATP-binding</keyword>
<dbReference type="GO" id="GO:0005524">
    <property type="term" value="F:ATP binding"/>
    <property type="evidence" value="ECO:0007669"/>
    <property type="project" value="UniProtKB-UniRule"/>
</dbReference>
<evidence type="ECO:0000256" key="2">
    <source>
        <dbReference type="ARBA" id="ARBA00022701"/>
    </source>
</evidence>
<evidence type="ECO:0000313" key="9">
    <source>
        <dbReference type="EMBL" id="PWZ45591.1"/>
    </source>
</evidence>
<dbReference type="InterPro" id="IPR001715">
    <property type="entry name" value="CH_dom"/>
</dbReference>
<feature type="domain" description="Calponin-homology (CH)" evidence="7">
    <location>
        <begin position="33"/>
        <end position="155"/>
    </location>
</feature>
<protein>
    <submittedName>
        <fullName evidence="9">Uncharacterized protein</fullName>
    </submittedName>
</protein>
<feature type="compositionally biased region" description="Polar residues" evidence="6">
    <location>
        <begin position="844"/>
        <end position="854"/>
    </location>
</feature>
<accession>A0A3L6GAQ3</accession>
<dbReference type="Pfam" id="PF00225">
    <property type="entry name" value="Kinesin"/>
    <property type="match status" value="1"/>
</dbReference>
<accession>A0A3L6GAZ9</accession>
<comment type="similarity">
    <text evidence="1">Belongs to the TRAFAC class myosin-kinesin ATPase superfamily. Kinesin family. KIN-14 subfamily.</text>
</comment>
<dbReference type="GO" id="GO:0007018">
    <property type="term" value="P:microtubule-based movement"/>
    <property type="evidence" value="ECO:0007669"/>
    <property type="project" value="InterPro"/>
</dbReference>
<dbReference type="SUPFAM" id="SSF52540">
    <property type="entry name" value="P-loop containing nucleoside triphosphate hydrolases"/>
    <property type="match status" value="1"/>
</dbReference>
<gene>
    <name evidence="9" type="ORF">Zm00014a_029045</name>
</gene>
<feature type="compositionally biased region" description="Polar residues" evidence="6">
    <location>
        <begin position="862"/>
        <end position="878"/>
    </location>
</feature>
<dbReference type="PANTHER" id="PTHR47972:SF31">
    <property type="entry name" value="KINESIN-LIKE PROTEIN KIN-14Q"/>
    <property type="match status" value="1"/>
</dbReference>
<dbReference type="Gene3D" id="3.40.850.10">
    <property type="entry name" value="Kinesin motor domain"/>
    <property type="match status" value="2"/>
</dbReference>
<dbReference type="FunFam" id="3.40.850.10:FF:000178">
    <property type="entry name" value="Kinesin-related protein3"/>
    <property type="match status" value="1"/>
</dbReference>
<dbReference type="PROSITE" id="PS50067">
    <property type="entry name" value="KINESIN_MOTOR_2"/>
    <property type="match status" value="1"/>
</dbReference>
<keyword evidence="2" id="KW-0493">Microtubule</keyword>
<feature type="domain" description="Kinesin motor" evidence="8">
    <location>
        <begin position="330"/>
        <end position="635"/>
    </location>
</feature>
<feature type="region of interest" description="Disordered" evidence="6">
    <location>
        <begin position="842"/>
        <end position="892"/>
    </location>
</feature>
<evidence type="ECO:0000256" key="6">
    <source>
        <dbReference type="SAM" id="MobiDB-lite"/>
    </source>
</evidence>
<reference evidence="9 10" key="1">
    <citation type="journal article" date="2018" name="Nat. Genet.">
        <title>Extensive intraspecific gene order and gene structural variations between Mo17 and other maize genomes.</title>
        <authorList>
            <person name="Sun S."/>
            <person name="Zhou Y."/>
            <person name="Chen J."/>
            <person name="Shi J."/>
            <person name="Zhao H."/>
            <person name="Zhao H."/>
            <person name="Song W."/>
            <person name="Zhang M."/>
            <person name="Cui Y."/>
            <person name="Dong X."/>
            <person name="Liu H."/>
            <person name="Ma X."/>
            <person name="Jiao Y."/>
            <person name="Wang B."/>
            <person name="Wei X."/>
            <person name="Stein J.C."/>
            <person name="Glaubitz J.C."/>
            <person name="Lu F."/>
            <person name="Yu G."/>
            <person name="Liang C."/>
            <person name="Fengler K."/>
            <person name="Li B."/>
            <person name="Rafalski A."/>
            <person name="Schnable P.S."/>
            <person name="Ware D.H."/>
            <person name="Buckler E.S."/>
            <person name="Lai J."/>
        </authorList>
    </citation>
    <scope>NUCLEOTIDE SEQUENCE [LARGE SCALE GENOMIC DNA]</scope>
    <source>
        <strain evidence="10">cv. Missouri 17</strain>
        <tissue evidence="9">Seedling</tissue>
    </source>
</reference>
<evidence type="ECO:0000256" key="1">
    <source>
        <dbReference type="ARBA" id="ARBA00010899"/>
    </source>
</evidence>
<dbReference type="ExpressionAtlas" id="A0A3L6GAZ9">
    <property type="expression patterns" value="baseline and differential"/>
</dbReference>
<dbReference type="InterPro" id="IPR036872">
    <property type="entry name" value="CH_dom_sf"/>
</dbReference>
<dbReference type="SUPFAM" id="SSF47576">
    <property type="entry name" value="Calponin-homology domain, CH-domain"/>
    <property type="match status" value="1"/>
</dbReference>
<evidence type="ECO:0000313" key="10">
    <source>
        <dbReference type="Proteomes" id="UP000251960"/>
    </source>
</evidence>
<evidence type="ECO:0000256" key="3">
    <source>
        <dbReference type="ARBA" id="ARBA00023175"/>
    </source>
</evidence>
<dbReference type="FunFam" id="3.40.850.10:FF:000111">
    <property type="entry name" value="p-loop nucleoside triphosphate hydrolase superfamily protein with CH (Calponin Homology) domain"/>
    <property type="match status" value="1"/>
</dbReference>
<dbReference type="InterPro" id="IPR027640">
    <property type="entry name" value="Kinesin-like_fam"/>
</dbReference>
<evidence type="ECO:0000256" key="5">
    <source>
        <dbReference type="SAM" id="Coils"/>
    </source>
</evidence>
<name>A0A3L6GAZ9_MAIZE</name>
<organism evidence="9">
    <name type="scientific">Zea mays</name>
    <name type="common">Maize</name>
    <dbReference type="NCBI Taxonomy" id="4577"/>
    <lineage>
        <taxon>Eukaryota</taxon>
        <taxon>Viridiplantae</taxon>
        <taxon>Streptophyta</taxon>
        <taxon>Embryophyta</taxon>
        <taxon>Tracheophyta</taxon>
        <taxon>Spermatophyta</taxon>
        <taxon>Magnoliopsida</taxon>
        <taxon>Liliopsida</taxon>
        <taxon>Poales</taxon>
        <taxon>Poaceae</taxon>
        <taxon>PACMAD clade</taxon>
        <taxon>Panicoideae</taxon>
        <taxon>Andropogonodae</taxon>
        <taxon>Andropogoneae</taxon>
        <taxon>Tripsacinae</taxon>
        <taxon>Zea</taxon>
    </lineage>
</organism>
<keyword evidence="3 4" id="KW-0505">Motor protein</keyword>
<evidence type="ECO:0000259" key="7">
    <source>
        <dbReference type="PROSITE" id="PS50021"/>
    </source>
</evidence>
<dbReference type="EMBL" id="NCVQ01000002">
    <property type="protein sequence ID" value="PWZ45591.1"/>
    <property type="molecule type" value="Genomic_DNA"/>
</dbReference>
<dbReference type="EMBL" id="NCVQ01000002">
    <property type="protein sequence ID" value="PWZ45590.1"/>
    <property type="molecule type" value="Genomic_DNA"/>
</dbReference>